<name>A0ABY6N6Z6_9ALTE</name>
<dbReference type="SUPFAM" id="SSF140566">
    <property type="entry name" value="FlgN-like"/>
    <property type="match status" value="1"/>
</dbReference>
<evidence type="ECO:0000256" key="2">
    <source>
        <dbReference type="ARBA" id="ARBA00007703"/>
    </source>
</evidence>
<feature type="coiled-coil region" evidence="4">
    <location>
        <begin position="9"/>
        <end position="36"/>
    </location>
</feature>
<keyword evidence="6" id="KW-1185">Reference proteome</keyword>
<keyword evidence="4" id="KW-0175">Coiled coil</keyword>
<comment type="function">
    <text evidence="1">Required for the efficient initiation of filament assembly.</text>
</comment>
<keyword evidence="5" id="KW-0966">Cell projection</keyword>
<dbReference type="InterPro" id="IPR036679">
    <property type="entry name" value="FlgN-like_sf"/>
</dbReference>
<reference evidence="5" key="1">
    <citation type="submission" date="2022-06" db="EMBL/GenBank/DDBJ databases">
        <title>Alkalimarinus sp. nov., isolated from gut of a Alitta virens.</title>
        <authorList>
            <person name="Yang A.I."/>
            <person name="Shin N.-R."/>
        </authorList>
    </citation>
    <scope>NUCLEOTIDE SEQUENCE</scope>
    <source>
        <strain evidence="5">A2M4</strain>
    </source>
</reference>
<protein>
    <submittedName>
        <fullName evidence="5">Flagellar protein FlgN</fullName>
    </submittedName>
</protein>
<proteinExistence type="inferred from homology"/>
<keyword evidence="3" id="KW-1005">Bacterial flagellum biogenesis</keyword>
<keyword evidence="5" id="KW-0282">Flagellum</keyword>
<dbReference type="InterPro" id="IPR007809">
    <property type="entry name" value="FlgN-like"/>
</dbReference>
<sequence length="157" mass="17519">MPLSIDRLKTLLQEDIQDLTRLSEILNKERTALKERSNAAIQELAIDKSTCIKSIEHRAKAKALLFVDAGYQIKKGEFEKVIAEIPDESLQSLWRKVNVGLRFCQDQNTINGKVVSHSLKRVNKLMDIVRGQSNKPNLYGSSGKESTIGGLNSIAKA</sequence>
<dbReference type="EMBL" id="CP100390">
    <property type="protein sequence ID" value="UZE97759.1"/>
    <property type="molecule type" value="Genomic_DNA"/>
</dbReference>
<dbReference type="Gene3D" id="1.20.58.300">
    <property type="entry name" value="FlgN-like"/>
    <property type="match status" value="1"/>
</dbReference>
<evidence type="ECO:0000256" key="1">
    <source>
        <dbReference type="ARBA" id="ARBA00002397"/>
    </source>
</evidence>
<keyword evidence="5" id="KW-0969">Cilium</keyword>
<evidence type="ECO:0000313" key="5">
    <source>
        <dbReference type="EMBL" id="UZE97759.1"/>
    </source>
</evidence>
<evidence type="ECO:0000256" key="3">
    <source>
        <dbReference type="ARBA" id="ARBA00022795"/>
    </source>
</evidence>
<accession>A0ABY6N6Z6</accession>
<gene>
    <name evidence="5" type="ORF">NKI27_08505</name>
</gene>
<evidence type="ECO:0000313" key="6">
    <source>
        <dbReference type="Proteomes" id="UP001163739"/>
    </source>
</evidence>
<evidence type="ECO:0000256" key="4">
    <source>
        <dbReference type="SAM" id="Coils"/>
    </source>
</evidence>
<dbReference type="RefSeq" id="WP_265049236.1">
    <property type="nucleotide sequence ID" value="NZ_CP100390.1"/>
</dbReference>
<organism evidence="5 6">
    <name type="scientific">Alkalimarinus alittae</name>
    <dbReference type="NCBI Taxonomy" id="2961619"/>
    <lineage>
        <taxon>Bacteria</taxon>
        <taxon>Pseudomonadati</taxon>
        <taxon>Pseudomonadota</taxon>
        <taxon>Gammaproteobacteria</taxon>
        <taxon>Alteromonadales</taxon>
        <taxon>Alteromonadaceae</taxon>
        <taxon>Alkalimarinus</taxon>
    </lineage>
</organism>
<dbReference type="Proteomes" id="UP001163739">
    <property type="component" value="Chromosome"/>
</dbReference>
<dbReference type="Pfam" id="PF05130">
    <property type="entry name" value="FlgN"/>
    <property type="match status" value="1"/>
</dbReference>
<comment type="similarity">
    <text evidence="2">Belongs to the FlgN family.</text>
</comment>